<dbReference type="Proteomes" id="UP000774326">
    <property type="component" value="Unassembled WGS sequence"/>
</dbReference>
<keyword evidence="1" id="KW-0812">Transmembrane</keyword>
<evidence type="ECO:0000256" key="1">
    <source>
        <dbReference type="SAM" id="Phobius"/>
    </source>
</evidence>
<reference evidence="2" key="1">
    <citation type="journal article" date="2021" name="Open Biol.">
        <title>Shared evolutionary footprints suggest mitochondrial oxidative damage underlies multiple complex I losses in fungi.</title>
        <authorList>
            <person name="Schikora-Tamarit M.A."/>
            <person name="Marcet-Houben M."/>
            <person name="Nosek J."/>
            <person name="Gabaldon T."/>
        </authorList>
    </citation>
    <scope>NUCLEOTIDE SEQUENCE</scope>
    <source>
        <strain evidence="2">CBS2887</strain>
    </source>
</reference>
<keyword evidence="3" id="KW-1185">Reference proteome</keyword>
<comment type="caution">
    <text evidence="2">The sequence shown here is derived from an EMBL/GenBank/DDBJ whole genome shotgun (WGS) entry which is preliminary data.</text>
</comment>
<dbReference type="AlphaFoldDB" id="A0A9P8PLM4"/>
<dbReference type="Pfam" id="PF14610">
    <property type="entry name" value="Psg1"/>
    <property type="match status" value="1"/>
</dbReference>
<dbReference type="EMBL" id="JAEUBG010005537">
    <property type="protein sequence ID" value="KAH3674297.1"/>
    <property type="molecule type" value="Genomic_DNA"/>
</dbReference>
<reference evidence="2" key="2">
    <citation type="submission" date="2021-01" db="EMBL/GenBank/DDBJ databases">
        <authorList>
            <person name="Schikora-Tamarit M.A."/>
        </authorList>
    </citation>
    <scope>NUCLEOTIDE SEQUENCE</scope>
    <source>
        <strain evidence="2">CBS2887</strain>
    </source>
</reference>
<sequence length="413" mass="48034">MKFTQILTGLTSAAYVVGSTTDLIPVETTVPTPTFDQFTTVFVSADSPELEKRYQKVRKPKSETSEEVEETPKPWIRTIYGSIREIVTPTVIDSVTFNQKPQTNTDYPQPWVSLNKDGSPKTIRPNIKNGVTRNPSPTYGTYFQTATTVVYNYEDLQAHNMDPDQVHEEVEYIDEDKTYVSLNPIIRCTPDRYFMKNLARDESSAPWCTPHDRTELRMGKVYFLTWFTKFFADDVKKVKLHFSYVKEDYRTKGMKKRSLEDEVFFSTGWLDNVNGLYPFEIQEDWLLGEFYQNIGVSIQPEDVADEDFELLSNSVVFKIMRRAKVYKKTKEEKAIEDSGITDDRVYYIILSIPSVVAVFAVCTYFFLYLNKNNRDFSDIKRKALKHKILGRFSGQKNKKYNELPQFDKSDKLH</sequence>
<evidence type="ECO:0000313" key="2">
    <source>
        <dbReference type="EMBL" id="KAH3674297.1"/>
    </source>
</evidence>
<accession>A0A9P8PLM4</accession>
<proteinExistence type="predicted"/>
<dbReference type="InterPro" id="IPR028000">
    <property type="entry name" value="Pma1"/>
</dbReference>
<keyword evidence="1" id="KW-1133">Transmembrane helix</keyword>
<gene>
    <name evidence="2" type="ORF">WICPIJ_009608</name>
</gene>
<keyword evidence="1" id="KW-0472">Membrane</keyword>
<feature type="transmembrane region" description="Helical" evidence="1">
    <location>
        <begin position="345"/>
        <end position="369"/>
    </location>
</feature>
<dbReference type="OrthoDB" id="4084551at2759"/>
<organism evidence="2 3">
    <name type="scientific">Wickerhamomyces pijperi</name>
    <name type="common">Yeast</name>
    <name type="synonym">Pichia pijperi</name>
    <dbReference type="NCBI Taxonomy" id="599730"/>
    <lineage>
        <taxon>Eukaryota</taxon>
        <taxon>Fungi</taxon>
        <taxon>Dikarya</taxon>
        <taxon>Ascomycota</taxon>
        <taxon>Saccharomycotina</taxon>
        <taxon>Saccharomycetes</taxon>
        <taxon>Phaffomycetales</taxon>
        <taxon>Wickerhamomycetaceae</taxon>
        <taxon>Wickerhamomyces</taxon>
    </lineage>
</organism>
<protein>
    <submittedName>
        <fullName evidence="2">Uncharacterized protein</fullName>
    </submittedName>
</protein>
<name>A0A9P8PLM4_WICPI</name>
<evidence type="ECO:0000313" key="3">
    <source>
        <dbReference type="Proteomes" id="UP000774326"/>
    </source>
</evidence>